<accession>A0A9P8YGT0</accession>
<dbReference type="CDD" id="cd06602">
    <property type="entry name" value="GH31_MGAM_SI_GAA"/>
    <property type="match status" value="1"/>
</dbReference>
<evidence type="ECO:0000256" key="8">
    <source>
        <dbReference type="SAM" id="SignalP"/>
    </source>
</evidence>
<sequence>MQGFYVILLALPWLAQRCAAQEPQYPPAFPPTPILPSSINYAPSVTPNIEDPTAPDAQTVCPGYTASNVQTSDSGITVDLTLAGKACNVYGFDIPNLTLVVAYQSRNRLSVRIVPKYLGAKNYTQYILSPDYTPQPDNSCDAGSSNSDLVFQWSNTPSFQFQVIRKSDNNVLFDTSGNVIVFEDQFLELKTSMVPNYNVYGLAENLHSFRLGNNYTQTFWNSYNLTNDQVRGAYSHSTHPMYLETRYANGTSTSHGVYGRNAHGQDWLLRSDYITYRTIGGSFDFYFLSGPKPKDVISQYQTGIVSTPYIPPYWNLGFMQVRWGYQNWTNLQAVLDLYAAQDIQVEAIMNDLDYLDLNRVFTDSAGYNLTEGKEFLDALHARGQYYCPILDPNIYVPNKTEAYPPYTSGAAMDAFIRNGNDGYYTGVEWTGFNVWPDFQPHVPQAQQFWTDQITQFHDKLDFDGFWLDVNDATSFCTYSCGTGIAMAEDPIHVPFALPGDANTSLAVDYMYPEGFAVTNASEAASASAALASQSAMYPMQSSTPTPTYTRTQPTMGVRNLNFPPYAINAPLDGHSLVKQVITPNATSNDGPYNSTQYELHNLYGHFSGNATYHALLATKPGIRPFFVSRSTFAGSGAFAGHWGGDTNSAFGDMYYGIAQALQFSIAGIPYFGVETCGFNGNADLELCTRWMQLSAWYPFYRNHNNRNTIAQEAYRWATAAASTRVIMDVRYSLLPYTYTLFARAHQRGETVLRALAWEFPDDPSLAAVETQFMSGPAILVTPVLAPLATTVRGVFPGVAQGQAWYDWYTLQKVQVAPGENKTLDAPLEHQPIHVRAGYIIPMQKAGNTTKTSRQNPWSLLVAAAQDGTTTAVGDLYEDDGVSLHPSATKEVVFSWCNANSTLTVLEHGSYNDGVPLANVTVAGFSGPCDADSVTLQFIGGGSNQKQQVGHVHVADGTLYITGLAPAFQAGAWSHSFTLQVQ</sequence>
<evidence type="ECO:0000259" key="10">
    <source>
        <dbReference type="Pfam" id="PF21365"/>
    </source>
</evidence>
<evidence type="ECO:0000256" key="3">
    <source>
        <dbReference type="ARBA" id="ARBA00012741"/>
    </source>
</evidence>
<feature type="domain" description="Glycosyl hydrolase family 31 C-terminal" evidence="10">
    <location>
        <begin position="748"/>
        <end position="840"/>
    </location>
</feature>
<dbReference type="Gene3D" id="2.60.40.1180">
    <property type="entry name" value="Golgi alpha-mannosidase II"/>
    <property type="match status" value="2"/>
</dbReference>
<dbReference type="GO" id="GO:0004558">
    <property type="term" value="F:alpha-1,4-glucosidase activity"/>
    <property type="evidence" value="ECO:0007669"/>
    <property type="project" value="UniProtKB-EC"/>
</dbReference>
<dbReference type="Pfam" id="PF01055">
    <property type="entry name" value="Glyco_hydro_31_2nd"/>
    <property type="match status" value="1"/>
</dbReference>
<dbReference type="SUPFAM" id="SSF51011">
    <property type="entry name" value="Glycosyl hydrolase domain"/>
    <property type="match status" value="1"/>
</dbReference>
<organism evidence="11 12">
    <name type="scientific">Microdochium trichocladiopsis</name>
    <dbReference type="NCBI Taxonomy" id="1682393"/>
    <lineage>
        <taxon>Eukaryota</taxon>
        <taxon>Fungi</taxon>
        <taxon>Dikarya</taxon>
        <taxon>Ascomycota</taxon>
        <taxon>Pezizomycotina</taxon>
        <taxon>Sordariomycetes</taxon>
        <taxon>Xylariomycetidae</taxon>
        <taxon>Xylariales</taxon>
        <taxon>Microdochiaceae</taxon>
        <taxon>Microdochium</taxon>
    </lineage>
</organism>
<dbReference type="GO" id="GO:0030246">
    <property type="term" value="F:carbohydrate binding"/>
    <property type="evidence" value="ECO:0007669"/>
    <property type="project" value="InterPro"/>
</dbReference>
<evidence type="ECO:0000256" key="6">
    <source>
        <dbReference type="ARBA" id="ARBA00023295"/>
    </source>
</evidence>
<dbReference type="Gene3D" id="2.60.40.1760">
    <property type="entry name" value="glycosyl hydrolase (family 31)"/>
    <property type="match status" value="1"/>
</dbReference>
<dbReference type="FunFam" id="2.60.40.1180:FF:000001">
    <property type="entry name" value="Maltase-glucoamylase, intestinal"/>
    <property type="match status" value="1"/>
</dbReference>
<dbReference type="InterPro" id="IPR017853">
    <property type="entry name" value="GH"/>
</dbReference>
<dbReference type="EC" id="3.2.1.20" evidence="3"/>
<dbReference type="SUPFAM" id="SSF74650">
    <property type="entry name" value="Galactose mutarotase-like"/>
    <property type="match status" value="1"/>
</dbReference>
<keyword evidence="4 7" id="KW-0378">Hydrolase</keyword>
<evidence type="ECO:0000313" key="12">
    <source>
        <dbReference type="Proteomes" id="UP000756346"/>
    </source>
</evidence>
<dbReference type="AlphaFoldDB" id="A0A9P8YGT0"/>
<dbReference type="InterPro" id="IPR011013">
    <property type="entry name" value="Gal_mutarotase_sf_dom"/>
</dbReference>
<keyword evidence="5" id="KW-0325">Glycoprotein</keyword>
<evidence type="ECO:0000259" key="9">
    <source>
        <dbReference type="Pfam" id="PF01055"/>
    </source>
</evidence>
<dbReference type="Pfam" id="PF21365">
    <property type="entry name" value="Glyco_hydro_31_3rd"/>
    <property type="match status" value="1"/>
</dbReference>
<comment type="catalytic activity">
    <reaction evidence="1">
        <text>Hydrolysis of terminal, non-reducing (1-&gt;4)-linked alpha-D-glucose residues with release of alpha-D-glucose.</text>
        <dbReference type="EC" id="3.2.1.20"/>
    </reaction>
</comment>
<evidence type="ECO:0000256" key="4">
    <source>
        <dbReference type="ARBA" id="ARBA00022801"/>
    </source>
</evidence>
<reference evidence="11" key="1">
    <citation type="journal article" date="2021" name="Nat. Commun.">
        <title>Genetic determinants of endophytism in the Arabidopsis root mycobiome.</title>
        <authorList>
            <person name="Mesny F."/>
            <person name="Miyauchi S."/>
            <person name="Thiergart T."/>
            <person name="Pickel B."/>
            <person name="Atanasova L."/>
            <person name="Karlsson M."/>
            <person name="Huettel B."/>
            <person name="Barry K.W."/>
            <person name="Haridas S."/>
            <person name="Chen C."/>
            <person name="Bauer D."/>
            <person name="Andreopoulos W."/>
            <person name="Pangilinan J."/>
            <person name="LaButti K."/>
            <person name="Riley R."/>
            <person name="Lipzen A."/>
            <person name="Clum A."/>
            <person name="Drula E."/>
            <person name="Henrissat B."/>
            <person name="Kohler A."/>
            <person name="Grigoriev I.V."/>
            <person name="Martin F.M."/>
            <person name="Hacquard S."/>
        </authorList>
    </citation>
    <scope>NUCLEOTIDE SEQUENCE</scope>
    <source>
        <strain evidence="11">MPI-CAGE-CH-0230</strain>
    </source>
</reference>
<dbReference type="Proteomes" id="UP000756346">
    <property type="component" value="Unassembled WGS sequence"/>
</dbReference>
<protein>
    <recommendedName>
        <fullName evidence="3">alpha-glucosidase</fullName>
        <ecNumber evidence="3">3.2.1.20</ecNumber>
    </recommendedName>
</protein>
<dbReference type="PANTHER" id="PTHR22762:SF133">
    <property type="entry name" value="P-TYPE DOMAIN-CONTAINING PROTEIN"/>
    <property type="match status" value="1"/>
</dbReference>
<evidence type="ECO:0000256" key="2">
    <source>
        <dbReference type="ARBA" id="ARBA00007806"/>
    </source>
</evidence>
<dbReference type="SUPFAM" id="SSF51445">
    <property type="entry name" value="(Trans)glycosidases"/>
    <property type="match status" value="1"/>
</dbReference>
<keyword evidence="6 7" id="KW-0326">Glycosidase</keyword>
<gene>
    <name evidence="11" type="ORF">B0I36DRAFT_357122</name>
</gene>
<evidence type="ECO:0000256" key="1">
    <source>
        <dbReference type="ARBA" id="ARBA00001657"/>
    </source>
</evidence>
<keyword evidence="8" id="KW-0732">Signal</keyword>
<dbReference type="EMBL" id="JAGTJQ010000001">
    <property type="protein sequence ID" value="KAH7039727.1"/>
    <property type="molecule type" value="Genomic_DNA"/>
</dbReference>
<dbReference type="Gene3D" id="3.20.20.80">
    <property type="entry name" value="Glycosidases"/>
    <property type="match status" value="2"/>
</dbReference>
<evidence type="ECO:0000313" key="11">
    <source>
        <dbReference type="EMBL" id="KAH7039727.1"/>
    </source>
</evidence>
<keyword evidence="12" id="KW-1185">Reference proteome</keyword>
<dbReference type="OrthoDB" id="5839090at2759"/>
<name>A0A9P8YGT0_9PEZI</name>
<dbReference type="PANTHER" id="PTHR22762">
    <property type="entry name" value="ALPHA-GLUCOSIDASE"/>
    <property type="match status" value="1"/>
</dbReference>
<feature type="signal peptide" evidence="8">
    <location>
        <begin position="1"/>
        <end position="20"/>
    </location>
</feature>
<evidence type="ECO:0000256" key="7">
    <source>
        <dbReference type="RuleBase" id="RU361185"/>
    </source>
</evidence>
<dbReference type="InterPro" id="IPR048395">
    <property type="entry name" value="Glyco_hydro_31_C"/>
</dbReference>
<dbReference type="GO" id="GO:0005975">
    <property type="term" value="P:carbohydrate metabolic process"/>
    <property type="evidence" value="ECO:0007669"/>
    <property type="project" value="InterPro"/>
</dbReference>
<dbReference type="RefSeq" id="XP_046017782.1">
    <property type="nucleotide sequence ID" value="XM_046157751.1"/>
</dbReference>
<comment type="similarity">
    <text evidence="2 7">Belongs to the glycosyl hydrolase 31 family.</text>
</comment>
<dbReference type="InterPro" id="IPR013780">
    <property type="entry name" value="Glyco_hydro_b"/>
</dbReference>
<feature type="chain" id="PRO_5040262725" description="alpha-glucosidase" evidence="8">
    <location>
        <begin position="21"/>
        <end position="981"/>
    </location>
</feature>
<dbReference type="CDD" id="cd14752">
    <property type="entry name" value="GH31_N"/>
    <property type="match status" value="1"/>
</dbReference>
<evidence type="ECO:0000256" key="5">
    <source>
        <dbReference type="ARBA" id="ARBA00023180"/>
    </source>
</evidence>
<dbReference type="InterPro" id="IPR000322">
    <property type="entry name" value="Glyco_hydro_31_TIM"/>
</dbReference>
<dbReference type="GeneID" id="70187297"/>
<comment type="caution">
    <text evidence="11">The sequence shown here is derived from an EMBL/GenBank/DDBJ whole genome shotgun (WGS) entry which is preliminary data.</text>
</comment>
<proteinExistence type="inferred from homology"/>
<feature type="domain" description="Glycoside hydrolase family 31 TIM barrel" evidence="9">
    <location>
        <begin position="308"/>
        <end position="740"/>
    </location>
</feature>